<evidence type="ECO:0000313" key="3">
    <source>
        <dbReference type="Proteomes" id="UP000053660"/>
    </source>
</evidence>
<feature type="transmembrane region" description="Helical" evidence="1">
    <location>
        <begin position="29"/>
        <end position="54"/>
    </location>
</feature>
<dbReference type="GO" id="GO:0042765">
    <property type="term" value="C:GPI-anchor transamidase complex"/>
    <property type="evidence" value="ECO:0007669"/>
    <property type="project" value="InterPro"/>
</dbReference>
<feature type="transmembrane region" description="Helical" evidence="1">
    <location>
        <begin position="66"/>
        <end position="88"/>
    </location>
</feature>
<dbReference type="AlphaFoldDB" id="A0A0B1RZ32"/>
<reference evidence="2 3" key="1">
    <citation type="submission" date="2014-03" db="EMBL/GenBank/DDBJ databases">
        <title>Draft genome of the hookworm Oesophagostomum dentatum.</title>
        <authorList>
            <person name="Mitreva M."/>
        </authorList>
    </citation>
    <scope>NUCLEOTIDE SEQUENCE [LARGE SCALE GENOMIC DNA]</scope>
    <source>
        <strain evidence="2 3">OD-Hann</strain>
    </source>
</reference>
<keyword evidence="3" id="KW-1185">Reference proteome</keyword>
<evidence type="ECO:0000256" key="1">
    <source>
        <dbReference type="SAM" id="Phobius"/>
    </source>
</evidence>
<sequence>MLIPWGLIIPTPISEIQSLRFFLLLECTLAAASVALLNFSLALCFALVAVPVIIKFTQDNEKRPRALLRTALALACHPAGIYALFLVYGRPYLGYGGKPVSIEVGT</sequence>
<dbReference type="OrthoDB" id="445301at2759"/>
<dbReference type="Pfam" id="PF04114">
    <property type="entry name" value="Gaa1"/>
    <property type="match status" value="1"/>
</dbReference>
<keyword evidence="1" id="KW-0812">Transmembrane</keyword>
<keyword evidence="1" id="KW-1133">Transmembrane helix</keyword>
<proteinExistence type="predicted"/>
<accession>A0A0B1RZ32</accession>
<feature type="non-terminal residue" evidence="2">
    <location>
        <position position="106"/>
    </location>
</feature>
<evidence type="ECO:0000313" key="2">
    <source>
        <dbReference type="EMBL" id="KHJ76482.1"/>
    </source>
</evidence>
<protein>
    <submittedName>
        <fullName evidence="2">Uncharacterized protein</fullName>
    </submittedName>
</protein>
<name>A0A0B1RZ32_OESDE</name>
<gene>
    <name evidence="2" type="ORF">OESDEN_23898</name>
</gene>
<dbReference type="InterPro" id="IPR007246">
    <property type="entry name" value="Gaa1"/>
</dbReference>
<dbReference type="EMBL" id="KN611711">
    <property type="protein sequence ID" value="KHJ76482.1"/>
    <property type="molecule type" value="Genomic_DNA"/>
</dbReference>
<dbReference type="Proteomes" id="UP000053660">
    <property type="component" value="Unassembled WGS sequence"/>
</dbReference>
<keyword evidence="1" id="KW-0472">Membrane</keyword>
<organism evidence="2 3">
    <name type="scientific">Oesophagostomum dentatum</name>
    <name type="common">Nodular worm</name>
    <dbReference type="NCBI Taxonomy" id="61180"/>
    <lineage>
        <taxon>Eukaryota</taxon>
        <taxon>Metazoa</taxon>
        <taxon>Ecdysozoa</taxon>
        <taxon>Nematoda</taxon>
        <taxon>Chromadorea</taxon>
        <taxon>Rhabditida</taxon>
        <taxon>Rhabditina</taxon>
        <taxon>Rhabditomorpha</taxon>
        <taxon>Strongyloidea</taxon>
        <taxon>Strongylidae</taxon>
        <taxon>Oesophagostomum</taxon>
    </lineage>
</organism>